<dbReference type="STRING" id="1069536.SINU_07120"/>
<keyword evidence="3" id="KW-1185">Reference proteome</keyword>
<keyword evidence="1" id="KW-0472">Membrane</keyword>
<accession>A0A0U1QP60</accession>
<evidence type="ECO:0000313" key="3">
    <source>
        <dbReference type="Proteomes" id="UP000035553"/>
    </source>
</evidence>
<reference evidence="2 3" key="1">
    <citation type="journal article" date="2011" name="J. Bacteriol.">
        <title>Draft genome sequence of Sporolactobacillus inulinus strain CASD, an efficient D-lactic acid-producing bacterium with high-concentration lactate tolerance capability.</title>
        <authorList>
            <person name="Yu B."/>
            <person name="Su F."/>
            <person name="Wang L."/>
            <person name="Xu K."/>
            <person name="Zhao B."/>
            <person name="Xu P."/>
        </authorList>
    </citation>
    <scope>NUCLEOTIDE SEQUENCE [LARGE SCALE GENOMIC DNA]</scope>
    <source>
        <strain evidence="2 3">CASD</strain>
    </source>
</reference>
<dbReference type="RefSeq" id="WP_010025032.1">
    <property type="nucleotide sequence ID" value="NZ_AFVQ02000087.1"/>
</dbReference>
<comment type="caution">
    <text evidence="2">The sequence shown here is derived from an EMBL/GenBank/DDBJ whole genome shotgun (WGS) entry which is preliminary data.</text>
</comment>
<proteinExistence type="predicted"/>
<evidence type="ECO:0000256" key="1">
    <source>
        <dbReference type="SAM" id="Phobius"/>
    </source>
</evidence>
<dbReference type="EMBL" id="AFVQ02000087">
    <property type="protein sequence ID" value="KLI02580.1"/>
    <property type="molecule type" value="Genomic_DNA"/>
</dbReference>
<dbReference type="OrthoDB" id="2959394at2"/>
<gene>
    <name evidence="2" type="ORF">SINU_07120</name>
</gene>
<dbReference type="AlphaFoldDB" id="A0A0U1QP60"/>
<evidence type="ECO:0000313" key="2">
    <source>
        <dbReference type="EMBL" id="KLI02580.1"/>
    </source>
</evidence>
<name>A0A0U1QP60_9BACL</name>
<keyword evidence="1" id="KW-0812">Transmembrane</keyword>
<sequence>MHKKKALVLPLLIAITTIFTLIVFPYLLSDRPTITYFPGHERIRFLKMETQLRSDRDTGTLQLDSFARTQEKNNLMQNFSLLYRNNQLVSILNHWEKNTAVLSSIKKTGLEPGFYEGLTVHQAELHLNESIYGRERYSQDQLMVLKQNGSYSAFRQPSNRQEALALADYNRRVEQQRTQLLQRVAQNDHIQISDYRVIPLNELTDKTLTKVFPFSEAKAERIAGQLWEGLYKNFVRGIQLTQEQGVQAIGSTLPLLLIAPDHMLIVIRAQSGQMVLLRQNFS</sequence>
<dbReference type="Proteomes" id="UP000035553">
    <property type="component" value="Unassembled WGS sequence"/>
</dbReference>
<keyword evidence="1" id="KW-1133">Transmembrane helix</keyword>
<feature type="transmembrane region" description="Helical" evidence="1">
    <location>
        <begin position="7"/>
        <end position="28"/>
    </location>
</feature>
<protein>
    <submittedName>
        <fullName evidence="2">Uncharacterized protein</fullName>
    </submittedName>
</protein>
<organism evidence="2 3">
    <name type="scientific">Sporolactobacillus inulinus CASD</name>
    <dbReference type="NCBI Taxonomy" id="1069536"/>
    <lineage>
        <taxon>Bacteria</taxon>
        <taxon>Bacillati</taxon>
        <taxon>Bacillota</taxon>
        <taxon>Bacilli</taxon>
        <taxon>Bacillales</taxon>
        <taxon>Sporolactobacillaceae</taxon>
        <taxon>Sporolactobacillus</taxon>
    </lineage>
</organism>